<proteinExistence type="predicted"/>
<reference evidence="7 8" key="1">
    <citation type="submission" date="2024-06" db="EMBL/GenBank/DDBJ databases">
        <title>Genome sequencing of Agrobacterium spp. from tobacco in Serbia.</title>
        <authorList>
            <person name="Ilicic R.J."/>
            <person name="Studholme D.J."/>
            <person name="Jelusic A."/>
            <person name="Barac G."/>
            <person name="Bagi F."/>
            <person name="Popovic Milovanovic T."/>
        </authorList>
    </citation>
    <scope>NUCLEOTIDE SEQUENCE [LARGE SCALE GENOMIC DNA]</scope>
    <source>
        <strain evidence="7 8">DA1</strain>
    </source>
</reference>
<dbReference type="PANTHER" id="PTHR10133:SF27">
    <property type="entry name" value="DNA POLYMERASE NU"/>
    <property type="match status" value="1"/>
</dbReference>
<keyword evidence="4" id="KW-0378">Hydrolase</keyword>
<evidence type="ECO:0000256" key="5">
    <source>
        <dbReference type="ARBA" id="ARBA00049244"/>
    </source>
</evidence>
<dbReference type="EC" id="2.7.7.7" evidence="2"/>
<comment type="caution">
    <text evidence="7">The sequence shown here is derived from an EMBL/GenBank/DDBJ whole genome shotgun (WGS) entry which is preliminary data.</text>
</comment>
<keyword evidence="4" id="KW-0540">Nuclease</keyword>
<dbReference type="InterPro" id="IPR001098">
    <property type="entry name" value="DNA-dir_DNA_pol_A_palm_dom"/>
</dbReference>
<dbReference type="GO" id="GO:0006260">
    <property type="term" value="P:DNA replication"/>
    <property type="evidence" value="ECO:0007669"/>
    <property type="project" value="UniProtKB-KW"/>
</dbReference>
<dbReference type="Gene3D" id="1.10.150.20">
    <property type="entry name" value="5' to 3' exonuclease, C-terminal subdomain"/>
    <property type="match status" value="1"/>
</dbReference>
<dbReference type="EMBL" id="JBETME010000013">
    <property type="protein sequence ID" value="MES4993189.1"/>
    <property type="molecule type" value="Genomic_DNA"/>
</dbReference>
<dbReference type="PANTHER" id="PTHR10133">
    <property type="entry name" value="DNA POLYMERASE I"/>
    <property type="match status" value="1"/>
</dbReference>
<organism evidence="7 8">
    <name type="scientific">Agrobacterium radiobacter</name>
    <dbReference type="NCBI Taxonomy" id="362"/>
    <lineage>
        <taxon>Bacteria</taxon>
        <taxon>Pseudomonadati</taxon>
        <taxon>Pseudomonadota</taxon>
        <taxon>Alphaproteobacteria</taxon>
        <taxon>Hyphomicrobiales</taxon>
        <taxon>Rhizobiaceae</taxon>
        <taxon>Rhizobium/Agrobacterium group</taxon>
        <taxon>Agrobacterium</taxon>
        <taxon>Agrobacterium tumefaciens complex</taxon>
    </lineage>
</organism>
<evidence type="ECO:0000313" key="8">
    <source>
        <dbReference type="Proteomes" id="UP001438189"/>
    </source>
</evidence>
<sequence length="529" mass="58840">MTKFLVYFPDPYGVGGSKYAIASPTGIVPVAAQSISEAIDVAITYDAMTLVDDLRRSGGSLPRVLIDMGEAIRLVSGLAKSDGGEQRWSFWKRAKSHFGSPSDWRRAQALHEGRELHPPEEDLIATFGLVANAVTSLWREVEELLITNGEVARFYEVEVPVAQIFYHRQFKGLPIDKARISAALEEASVAKYEAYREVATTLQISATGLTYWNIGQHLPRTDVPAIDEQIEGYALRDQLKLAVHTSTFAKSFTEYQAASRDVAVLTRLSDADERVHPVFHPFGTISGRILVSDPYLQEMRRRFRSVIASEDGHSLVYFDYSQFEPGIMASLSEDVDLIRLYNTGDVYSALSTSLFGSGVSRDLAKKVFLAFSYGMSASGISSLVAGKNADETSRLKIERAVTAFFEQFRGVRKFKADAETNLSRNGYVKSVLGNHRRRAQRGALSHKEKRWALSHAVQSTASLIFKKSLIEIDKEFGTDSMLLPMHDAILMQLGNNQIEEASDRVSQIMEAAFVEICPQLKVRVTNGQF</sequence>
<protein>
    <recommendedName>
        <fullName evidence="2">DNA-directed DNA polymerase</fullName>
        <ecNumber evidence="2">2.7.7.7</ecNumber>
    </recommendedName>
</protein>
<dbReference type="SMART" id="SM00482">
    <property type="entry name" value="POLAc"/>
    <property type="match status" value="1"/>
</dbReference>
<dbReference type="RefSeq" id="WP_353574646.1">
    <property type="nucleotide sequence ID" value="NZ_JBETME010000013.1"/>
</dbReference>
<feature type="domain" description="DNA-directed DNA polymerase family A palm" evidence="6">
    <location>
        <begin position="300"/>
        <end position="497"/>
    </location>
</feature>
<keyword evidence="4" id="KW-0269">Exonuclease</keyword>
<keyword evidence="3" id="KW-0235">DNA replication</keyword>
<dbReference type="PRINTS" id="PR00868">
    <property type="entry name" value="DNAPOLI"/>
</dbReference>
<name>A0ABD5LPY9_AGRRD</name>
<gene>
    <name evidence="7" type="ORF">ABVB70_23025</name>
</gene>
<dbReference type="InterPro" id="IPR002298">
    <property type="entry name" value="DNA_polymerase_A"/>
</dbReference>
<dbReference type="AlphaFoldDB" id="A0ABD5LPY9"/>
<dbReference type="GO" id="GO:0003887">
    <property type="term" value="F:DNA-directed DNA polymerase activity"/>
    <property type="evidence" value="ECO:0007669"/>
    <property type="project" value="UniProtKB-EC"/>
</dbReference>
<evidence type="ECO:0000313" key="7">
    <source>
        <dbReference type="EMBL" id="MES4993189.1"/>
    </source>
</evidence>
<evidence type="ECO:0000256" key="2">
    <source>
        <dbReference type="ARBA" id="ARBA00012417"/>
    </source>
</evidence>
<evidence type="ECO:0000259" key="6">
    <source>
        <dbReference type="SMART" id="SM00482"/>
    </source>
</evidence>
<dbReference type="Proteomes" id="UP001438189">
    <property type="component" value="Unassembled WGS sequence"/>
</dbReference>
<evidence type="ECO:0000256" key="1">
    <source>
        <dbReference type="ARBA" id="ARBA00011541"/>
    </source>
</evidence>
<dbReference type="SUPFAM" id="SSF56672">
    <property type="entry name" value="DNA/RNA polymerases"/>
    <property type="match status" value="1"/>
</dbReference>
<evidence type="ECO:0000256" key="4">
    <source>
        <dbReference type="ARBA" id="ARBA00022839"/>
    </source>
</evidence>
<comment type="subunit">
    <text evidence="1">Single-chain monomer with multiple functions.</text>
</comment>
<comment type="catalytic activity">
    <reaction evidence="5">
        <text>DNA(n) + a 2'-deoxyribonucleoside 5'-triphosphate = DNA(n+1) + diphosphate</text>
        <dbReference type="Rhea" id="RHEA:22508"/>
        <dbReference type="Rhea" id="RHEA-COMP:17339"/>
        <dbReference type="Rhea" id="RHEA-COMP:17340"/>
        <dbReference type="ChEBI" id="CHEBI:33019"/>
        <dbReference type="ChEBI" id="CHEBI:61560"/>
        <dbReference type="ChEBI" id="CHEBI:173112"/>
        <dbReference type="EC" id="2.7.7.7"/>
    </reaction>
</comment>
<dbReference type="InterPro" id="IPR043502">
    <property type="entry name" value="DNA/RNA_pol_sf"/>
</dbReference>
<evidence type="ECO:0000256" key="3">
    <source>
        <dbReference type="ARBA" id="ARBA00022705"/>
    </source>
</evidence>
<dbReference type="Pfam" id="PF00476">
    <property type="entry name" value="DNA_pol_A"/>
    <property type="match status" value="1"/>
</dbReference>
<dbReference type="GO" id="GO:0004527">
    <property type="term" value="F:exonuclease activity"/>
    <property type="evidence" value="ECO:0007669"/>
    <property type="project" value="UniProtKB-KW"/>
</dbReference>
<accession>A0ABD5LPY9</accession>
<dbReference type="Gene3D" id="3.30.70.370">
    <property type="match status" value="1"/>
</dbReference>